<dbReference type="Pfam" id="PF04851">
    <property type="entry name" value="ResIII"/>
    <property type="match status" value="1"/>
</dbReference>
<protein>
    <recommendedName>
        <fullName evidence="1">Helicase ATP-binding domain-containing protein</fullName>
    </recommendedName>
</protein>
<dbReference type="GO" id="GO:0003677">
    <property type="term" value="F:DNA binding"/>
    <property type="evidence" value="ECO:0007669"/>
    <property type="project" value="InterPro"/>
</dbReference>
<dbReference type="SMART" id="SM00487">
    <property type="entry name" value="DEXDc"/>
    <property type="match status" value="1"/>
</dbReference>
<proteinExistence type="predicted"/>
<evidence type="ECO:0000313" key="3">
    <source>
        <dbReference type="Proteomes" id="UP001143545"/>
    </source>
</evidence>
<organism evidence="2 3">
    <name type="scientific">Neptunitalea chrysea</name>
    <dbReference type="NCBI Taxonomy" id="1647581"/>
    <lineage>
        <taxon>Bacteria</taxon>
        <taxon>Pseudomonadati</taxon>
        <taxon>Bacteroidota</taxon>
        <taxon>Flavobacteriia</taxon>
        <taxon>Flavobacteriales</taxon>
        <taxon>Flavobacteriaceae</taxon>
        <taxon>Neptunitalea</taxon>
    </lineage>
</organism>
<dbReference type="SUPFAM" id="SSF52540">
    <property type="entry name" value="P-loop containing nucleoside triphosphate hydrolases"/>
    <property type="match status" value="1"/>
</dbReference>
<dbReference type="RefSeq" id="WP_281754299.1">
    <property type="nucleotide sequence ID" value="NZ_BRVP01000011.1"/>
</dbReference>
<feature type="domain" description="Helicase ATP-binding" evidence="1">
    <location>
        <begin position="48"/>
        <end position="264"/>
    </location>
</feature>
<evidence type="ECO:0000259" key="1">
    <source>
        <dbReference type="SMART" id="SM00487"/>
    </source>
</evidence>
<comment type="caution">
    <text evidence="2">The sequence shown here is derived from an EMBL/GenBank/DDBJ whole genome shotgun (WGS) entry which is preliminary data.</text>
</comment>
<name>A0A9W6B528_9FLAO</name>
<sequence length="841" mass="98823">MNKHIESELFQNYPIEFKEINPEDFQYVFSPNGERVERNIYTIENNGKKIKISPDNEGYINDTFQNSIDINYKNTVVVNAAVGQGKSYAIIQTIKRYYEAQEDYLIIVASPFVSLVKQYCNDIINTGIPEEDVYNYENLGRDNDINYIGKPVQVVTVNTLLGNPGEDGFKNSDIKREYLDRLDRYCELRKIKVVFIYDEIHDSYHNFKQQYIFNLWKWKNVIHKNFILSATYNEASKVVIEYLAELTDFKIKIIESERKRFLEKQSSLYLHYSSSYSFSTNTPEIKDLIKSLVGEGKKIDILCYSKALSKSIINPKEEIGKLLLATYGEVKDCTSDLITNQRVGNEAPKNQYDNTMCNVGTNFKTGVSIKKENHAFVIVMPPRSARLWFKNTYGIFSGGINSVIQALARQRNKGEIHIVLPKPDKFEYNSLEYTNMTNSQKEKFINYYDQITYHEETEKPVTYIKLNRQDYFMREFYENKLKRNVIREINLVESSSRSELPILSYPTYDQFKLEVGEDYLANEYPIFGEDISAYITYAALANQFINCTLKEIKFKPIILIHEEDYQLVIRGAYNYFFGIDHYNTWLQFGNFNLFYSDVRKALFEDFQLKLKKLDGSLKNIKQGSSIAKKFEIQLLAFTFKMWIKKGQPSNDIDYNRRNYFLDCISHTENVHLDNAENESHKKRIELYQILNYFRKKLINSLHEHQWGEDHYFCTPTTLWNEFYDERDKSIFRKLLELQESDTLLSNNVFEFKRRFANKSFNAKLKTFYSILVEDFLEIENTGANDPKITLYGSRRNIKPIISIPLVPHKYLAIDLISPQSYNEVQLDKMFEPKIANLGLNI</sequence>
<dbReference type="GO" id="GO:0005524">
    <property type="term" value="F:ATP binding"/>
    <property type="evidence" value="ECO:0007669"/>
    <property type="project" value="InterPro"/>
</dbReference>
<dbReference type="AlphaFoldDB" id="A0A9W6B528"/>
<dbReference type="Proteomes" id="UP001143545">
    <property type="component" value="Unassembled WGS sequence"/>
</dbReference>
<gene>
    <name evidence="2" type="ORF">NBRC110019_18280</name>
</gene>
<reference evidence="2" key="1">
    <citation type="submission" date="2022-07" db="EMBL/GenBank/DDBJ databases">
        <title>Taxonomy of Novel Oxalotrophic and Methylotrophic Bacteria.</title>
        <authorList>
            <person name="Sahin N."/>
            <person name="Tani A."/>
        </authorList>
    </citation>
    <scope>NUCLEOTIDE SEQUENCE</scope>
    <source>
        <strain evidence="2">AM327</strain>
    </source>
</reference>
<evidence type="ECO:0000313" key="2">
    <source>
        <dbReference type="EMBL" id="GLB52788.1"/>
    </source>
</evidence>
<dbReference type="InterPro" id="IPR027417">
    <property type="entry name" value="P-loop_NTPase"/>
</dbReference>
<keyword evidence="3" id="KW-1185">Reference proteome</keyword>
<dbReference type="GO" id="GO:0016787">
    <property type="term" value="F:hydrolase activity"/>
    <property type="evidence" value="ECO:0007669"/>
    <property type="project" value="InterPro"/>
</dbReference>
<dbReference type="Gene3D" id="3.40.50.300">
    <property type="entry name" value="P-loop containing nucleotide triphosphate hydrolases"/>
    <property type="match status" value="1"/>
</dbReference>
<dbReference type="InterPro" id="IPR014001">
    <property type="entry name" value="Helicase_ATP-bd"/>
</dbReference>
<accession>A0A9W6B528</accession>
<dbReference type="InterPro" id="IPR006935">
    <property type="entry name" value="Helicase/UvrB_N"/>
</dbReference>
<dbReference type="EMBL" id="BRVP01000011">
    <property type="protein sequence ID" value="GLB52788.1"/>
    <property type="molecule type" value="Genomic_DNA"/>
</dbReference>